<dbReference type="Proteomes" id="UP000013520">
    <property type="component" value="Chromosome"/>
</dbReference>
<accession>R4KEX5</accession>
<sequence length="248" mass="26318">MQVKDRVALITGSGGGIGEGIAKKLAKCGAKVVVNDVDNTKVDRVVGEILEAGGTAMGIVADITKLAEVESMFNKTVEQYGQIDILVNNAGVARDKSIRKLTEEDWDIVLNVNLKGAFFCAKVASEYMRNQGYGRIINISSRAWLGGPGQANYSASKGGIVSLTRTLALELGRKGVTVNCIAPGLIDTPLWQILTPEIQERLRNKQPGKDIGNVDDIANGVLFFAGEGAGYITGQTIFICGGRSLFAG</sequence>
<dbReference type="OrthoDB" id="9803333at2"/>
<dbReference type="Pfam" id="PF13561">
    <property type="entry name" value="adh_short_C2"/>
    <property type="match status" value="1"/>
</dbReference>
<dbReference type="PRINTS" id="PR00081">
    <property type="entry name" value="GDHRDH"/>
</dbReference>
<dbReference type="GO" id="GO:0016491">
    <property type="term" value="F:oxidoreductase activity"/>
    <property type="evidence" value="ECO:0007669"/>
    <property type="project" value="UniProtKB-KW"/>
</dbReference>
<protein>
    <recommendedName>
        <fullName evidence="4">Ketoreductase domain-containing protein</fullName>
    </recommendedName>
</protein>
<dbReference type="PANTHER" id="PTHR42879:SF2">
    <property type="entry name" value="3-OXOACYL-[ACYL-CARRIER-PROTEIN] REDUCTASE FABG"/>
    <property type="match status" value="1"/>
</dbReference>
<evidence type="ECO:0000256" key="1">
    <source>
        <dbReference type="ARBA" id="ARBA00006484"/>
    </source>
</evidence>
<evidence type="ECO:0000259" key="4">
    <source>
        <dbReference type="SMART" id="SM00822"/>
    </source>
</evidence>
<organism evidence="5 6">
    <name type="scientific">Desulfoscipio gibsoniae DSM 7213</name>
    <dbReference type="NCBI Taxonomy" id="767817"/>
    <lineage>
        <taxon>Bacteria</taxon>
        <taxon>Bacillati</taxon>
        <taxon>Bacillota</taxon>
        <taxon>Clostridia</taxon>
        <taxon>Eubacteriales</taxon>
        <taxon>Desulfallaceae</taxon>
        <taxon>Desulfoscipio</taxon>
    </lineage>
</organism>
<dbReference type="SUPFAM" id="SSF51735">
    <property type="entry name" value="NAD(P)-binding Rossmann-fold domains"/>
    <property type="match status" value="1"/>
</dbReference>
<dbReference type="PANTHER" id="PTHR42879">
    <property type="entry name" value="3-OXOACYL-(ACYL-CARRIER-PROTEIN) REDUCTASE"/>
    <property type="match status" value="1"/>
</dbReference>
<dbReference type="Gene3D" id="3.40.50.720">
    <property type="entry name" value="NAD(P)-binding Rossmann-like Domain"/>
    <property type="match status" value="1"/>
</dbReference>
<dbReference type="eggNOG" id="COG1028">
    <property type="taxonomic scope" value="Bacteria"/>
</dbReference>
<keyword evidence="2" id="KW-0560">Oxidoreductase</keyword>
<dbReference type="InterPro" id="IPR002347">
    <property type="entry name" value="SDR_fam"/>
</dbReference>
<dbReference type="NCBIfam" id="NF009466">
    <property type="entry name" value="PRK12826.1-2"/>
    <property type="match status" value="1"/>
</dbReference>
<dbReference type="PRINTS" id="PR00080">
    <property type="entry name" value="SDRFAMILY"/>
</dbReference>
<dbReference type="InterPro" id="IPR036291">
    <property type="entry name" value="NAD(P)-bd_dom_sf"/>
</dbReference>
<dbReference type="STRING" id="767817.Desgi_0667"/>
<dbReference type="GO" id="GO:0008202">
    <property type="term" value="P:steroid metabolic process"/>
    <property type="evidence" value="ECO:0007669"/>
    <property type="project" value="UniProtKB-KW"/>
</dbReference>
<dbReference type="PROSITE" id="PS00061">
    <property type="entry name" value="ADH_SHORT"/>
    <property type="match status" value="1"/>
</dbReference>
<dbReference type="HOGENOM" id="CLU_010194_1_3_9"/>
<dbReference type="SMART" id="SM00822">
    <property type="entry name" value="PKS_KR"/>
    <property type="match status" value="1"/>
</dbReference>
<keyword evidence="3" id="KW-0753">Steroid metabolism</keyword>
<keyword evidence="3" id="KW-0443">Lipid metabolism</keyword>
<dbReference type="GO" id="GO:0032787">
    <property type="term" value="P:monocarboxylic acid metabolic process"/>
    <property type="evidence" value="ECO:0007669"/>
    <property type="project" value="UniProtKB-ARBA"/>
</dbReference>
<reference evidence="5 6" key="1">
    <citation type="submission" date="2012-01" db="EMBL/GenBank/DDBJ databases">
        <title>Complete sequence of Desulfotomaculum gibsoniae DSM 7213.</title>
        <authorList>
            <consortium name="US DOE Joint Genome Institute"/>
            <person name="Lucas S."/>
            <person name="Han J."/>
            <person name="Lapidus A."/>
            <person name="Cheng J.-F."/>
            <person name="Goodwin L."/>
            <person name="Pitluck S."/>
            <person name="Peters L."/>
            <person name="Ovchinnikova G."/>
            <person name="Teshima H."/>
            <person name="Detter J.C."/>
            <person name="Han C."/>
            <person name="Tapia R."/>
            <person name="Land M."/>
            <person name="Hauser L."/>
            <person name="Kyrpides N."/>
            <person name="Ivanova N."/>
            <person name="Pagani I."/>
            <person name="Parshina S."/>
            <person name="Plugge C."/>
            <person name="Muyzer G."/>
            <person name="Kuever J."/>
            <person name="Ivanova A."/>
            <person name="Nazina T."/>
            <person name="Klenk H.-P."/>
            <person name="Brambilla E."/>
            <person name="Spring S."/>
            <person name="Stams A.F."/>
            <person name="Woyke T."/>
        </authorList>
    </citation>
    <scope>NUCLEOTIDE SEQUENCE [LARGE SCALE GENOMIC DNA]</scope>
    <source>
        <strain evidence="5 6">DSM 7213</strain>
    </source>
</reference>
<dbReference type="EMBL" id="CP003273">
    <property type="protein sequence ID" value="AGL00222.1"/>
    <property type="molecule type" value="Genomic_DNA"/>
</dbReference>
<dbReference type="InterPro" id="IPR057326">
    <property type="entry name" value="KR_dom"/>
</dbReference>
<dbReference type="InterPro" id="IPR020904">
    <property type="entry name" value="Sc_DH/Rdtase_CS"/>
</dbReference>
<dbReference type="KEGG" id="dgi:Desgi_0667"/>
<evidence type="ECO:0000313" key="6">
    <source>
        <dbReference type="Proteomes" id="UP000013520"/>
    </source>
</evidence>
<comment type="similarity">
    <text evidence="1">Belongs to the short-chain dehydrogenases/reductases (SDR) family.</text>
</comment>
<proteinExistence type="inferred from homology"/>
<dbReference type="NCBIfam" id="NF005559">
    <property type="entry name" value="PRK07231.1"/>
    <property type="match status" value="1"/>
</dbReference>
<keyword evidence="6" id="KW-1185">Reference proteome</keyword>
<dbReference type="AlphaFoldDB" id="R4KEX5"/>
<dbReference type="InterPro" id="IPR050259">
    <property type="entry name" value="SDR"/>
</dbReference>
<dbReference type="FunFam" id="3.40.50.720:FF:000173">
    <property type="entry name" value="3-oxoacyl-[acyl-carrier protein] reductase"/>
    <property type="match status" value="1"/>
</dbReference>
<dbReference type="RefSeq" id="WP_006520870.1">
    <property type="nucleotide sequence ID" value="NC_021184.1"/>
</dbReference>
<evidence type="ECO:0000256" key="3">
    <source>
        <dbReference type="ARBA" id="ARBA00023221"/>
    </source>
</evidence>
<evidence type="ECO:0000256" key="2">
    <source>
        <dbReference type="ARBA" id="ARBA00023002"/>
    </source>
</evidence>
<gene>
    <name evidence="5" type="ORF">Desgi_0667</name>
</gene>
<evidence type="ECO:0000313" key="5">
    <source>
        <dbReference type="EMBL" id="AGL00222.1"/>
    </source>
</evidence>
<feature type="domain" description="Ketoreductase" evidence="4">
    <location>
        <begin position="6"/>
        <end position="184"/>
    </location>
</feature>
<name>R4KEX5_9FIRM</name>